<sequence length="139" mass="16142">MWLQESISKEINRMIQIAGYRCNFADEYVFALKKVLNATDYYLARKNILALWGIRRSQFSSAIEFVMAFSNVHTKTAKYCSIAPGMIAIILLEEIKSDLPTFVAARKADYAKRYKRLSNITSVELADMFRDIMYEMKGW</sequence>
<dbReference type="PhylomeDB" id="S8B9Y8"/>
<dbReference type="Proteomes" id="UP000019376">
    <property type="component" value="Unassembled WGS sequence"/>
</dbReference>
<dbReference type="AlphaFoldDB" id="S8B9Y8"/>
<organism evidence="1 2">
    <name type="scientific">Penicillium oxalicum (strain 114-2 / CGMCC 5302)</name>
    <name type="common">Penicillium decumbens</name>
    <dbReference type="NCBI Taxonomy" id="933388"/>
    <lineage>
        <taxon>Eukaryota</taxon>
        <taxon>Fungi</taxon>
        <taxon>Dikarya</taxon>
        <taxon>Ascomycota</taxon>
        <taxon>Pezizomycotina</taxon>
        <taxon>Eurotiomycetes</taxon>
        <taxon>Eurotiomycetidae</taxon>
        <taxon>Eurotiales</taxon>
        <taxon>Aspergillaceae</taxon>
        <taxon>Penicillium</taxon>
    </lineage>
</organism>
<protein>
    <submittedName>
        <fullName evidence="1">Uncharacterized protein</fullName>
    </submittedName>
</protein>
<reference evidence="1 2" key="1">
    <citation type="journal article" date="2013" name="PLoS ONE">
        <title>Genomic and secretomic analyses reveal unique features of the lignocellulolytic enzyme system of Penicillium decumbens.</title>
        <authorList>
            <person name="Liu G."/>
            <person name="Zhang L."/>
            <person name="Wei X."/>
            <person name="Zou G."/>
            <person name="Qin Y."/>
            <person name="Ma L."/>
            <person name="Li J."/>
            <person name="Zheng H."/>
            <person name="Wang S."/>
            <person name="Wang C."/>
            <person name="Xun L."/>
            <person name="Zhao G.-P."/>
            <person name="Zhou Z."/>
            <person name="Qu Y."/>
        </authorList>
    </citation>
    <scope>NUCLEOTIDE SEQUENCE [LARGE SCALE GENOMIC DNA]</scope>
    <source>
        <strain evidence="2">114-2 / CGMCC 5302</strain>
    </source>
</reference>
<gene>
    <name evidence="1" type="ORF">PDE_06577</name>
</gene>
<dbReference type="EMBL" id="KB644413">
    <property type="protein sequence ID" value="EPS31622.1"/>
    <property type="molecule type" value="Genomic_DNA"/>
</dbReference>
<proteinExistence type="predicted"/>
<evidence type="ECO:0000313" key="1">
    <source>
        <dbReference type="EMBL" id="EPS31622.1"/>
    </source>
</evidence>
<evidence type="ECO:0000313" key="2">
    <source>
        <dbReference type="Proteomes" id="UP000019376"/>
    </source>
</evidence>
<dbReference type="OrthoDB" id="4312532at2759"/>
<dbReference type="HOGENOM" id="CLU_1845784_0_0_1"/>
<accession>S8B9Y8</accession>
<name>S8B9Y8_PENO1</name>
<keyword evidence="2" id="KW-1185">Reference proteome</keyword>